<feature type="domain" description="GFO/IDH/MocA-like oxidoreductase" evidence="3">
    <location>
        <begin position="153"/>
        <end position="240"/>
    </location>
</feature>
<feature type="domain" description="Gfo/Idh/MocA-like oxidoreductase N-terminal" evidence="2">
    <location>
        <begin position="8"/>
        <end position="124"/>
    </location>
</feature>
<feature type="region of interest" description="Disordered" evidence="1">
    <location>
        <begin position="270"/>
        <end position="292"/>
    </location>
</feature>
<accession>A0A8J8CCU1</accession>
<dbReference type="Gene3D" id="3.40.50.720">
    <property type="entry name" value="NAD(P)-binding Rossmann-like Domain"/>
    <property type="match status" value="1"/>
</dbReference>
<dbReference type="PANTHER" id="PTHR43708">
    <property type="entry name" value="CONSERVED EXPRESSED OXIDOREDUCTASE (EUROFUNG)"/>
    <property type="match status" value="1"/>
</dbReference>
<dbReference type="RefSeq" id="WP_220588150.1">
    <property type="nucleotide sequence ID" value="NZ_RKLQ01000002.1"/>
</dbReference>
<dbReference type="InterPro" id="IPR051317">
    <property type="entry name" value="Gfo/Idh/MocA_oxidoreduct"/>
</dbReference>
<organism evidence="4 5">
    <name type="scientific">Haloarcula salinisoli</name>
    <dbReference type="NCBI Taxonomy" id="2487746"/>
    <lineage>
        <taxon>Archaea</taxon>
        <taxon>Methanobacteriati</taxon>
        <taxon>Methanobacteriota</taxon>
        <taxon>Stenosarchaea group</taxon>
        <taxon>Halobacteria</taxon>
        <taxon>Halobacteriales</taxon>
        <taxon>Haloarculaceae</taxon>
        <taxon>Haloarcula</taxon>
    </lineage>
</organism>
<gene>
    <name evidence="4" type="ORF">EGD98_09545</name>
</gene>
<dbReference type="Proteomes" id="UP000783863">
    <property type="component" value="Unassembled WGS sequence"/>
</dbReference>
<keyword evidence="5" id="KW-1185">Reference proteome</keyword>
<dbReference type="AlphaFoldDB" id="A0A8J8CCU1"/>
<protein>
    <submittedName>
        <fullName evidence="4">Gfo/Idh/MocA family oxidoreductase</fullName>
    </submittedName>
</protein>
<evidence type="ECO:0000259" key="2">
    <source>
        <dbReference type="Pfam" id="PF01408"/>
    </source>
</evidence>
<reference evidence="4" key="1">
    <citation type="submission" date="2021-06" db="EMBL/GenBank/DDBJ databases">
        <title>Halomicroarcula sp. F24A a new haloarchaeum isolated from saline soil.</title>
        <authorList>
            <person name="Duran-Viseras A."/>
            <person name="Sanchez-Porro C."/>
            <person name="Ventosa A."/>
        </authorList>
    </citation>
    <scope>NUCLEOTIDE SEQUENCE</scope>
    <source>
        <strain evidence="4">F24A</strain>
    </source>
</reference>
<dbReference type="InterPro" id="IPR000683">
    <property type="entry name" value="Gfo/Idh/MocA-like_OxRdtase_N"/>
</dbReference>
<name>A0A8J8CCU1_9EURY</name>
<evidence type="ECO:0000256" key="1">
    <source>
        <dbReference type="SAM" id="MobiDB-lite"/>
    </source>
</evidence>
<dbReference type="SUPFAM" id="SSF51735">
    <property type="entry name" value="NAD(P)-binding Rossmann-fold domains"/>
    <property type="match status" value="1"/>
</dbReference>
<dbReference type="GO" id="GO:0000166">
    <property type="term" value="F:nucleotide binding"/>
    <property type="evidence" value="ECO:0007669"/>
    <property type="project" value="InterPro"/>
</dbReference>
<dbReference type="InterPro" id="IPR055170">
    <property type="entry name" value="GFO_IDH_MocA-like_dom"/>
</dbReference>
<dbReference type="SUPFAM" id="SSF55347">
    <property type="entry name" value="Glyceraldehyde-3-phosphate dehydrogenase-like, C-terminal domain"/>
    <property type="match status" value="1"/>
</dbReference>
<dbReference type="EMBL" id="RKLQ01000002">
    <property type="protein sequence ID" value="MBX0303910.1"/>
    <property type="molecule type" value="Genomic_DNA"/>
</dbReference>
<dbReference type="Pfam" id="PF01408">
    <property type="entry name" value="GFO_IDH_MocA"/>
    <property type="match status" value="1"/>
</dbReference>
<sequence length="358" mass="39214">MTYRMVHVGLGGQGETWLTEAIPPNVEASRIEVVAAVDTDPERHDLAQDELGLPAERCYTDLDTALTERDADFCSVVTPPAAHEPVVDIALDHGLDILSEKPIADTLEGSVRIARAVEAAGAKMGLTMTHRFDQDKTTFRRAVDEASPVDYLTARFTGNVRERGHYSPYVHEMENMLLLDGAIHHLDMLAAMVDAPCERVYAETWVPDGADYQGDCTGLVTLTFADGTRAQYEGSYANATTLNGWGHEQFRAECADETVILDNRNVERFGRNPDRAGESAGRDDGDHVPPVERETWTNAWLIEQFCDWLDGGDPMPTDVQSTLQSMAIVFAAIQSSETGEAVNVPALLEDAHGVAQVQ</sequence>
<comment type="caution">
    <text evidence="4">The sequence shown here is derived from an EMBL/GenBank/DDBJ whole genome shotgun (WGS) entry which is preliminary data.</text>
</comment>
<evidence type="ECO:0000259" key="3">
    <source>
        <dbReference type="Pfam" id="PF22725"/>
    </source>
</evidence>
<dbReference type="Gene3D" id="3.30.360.10">
    <property type="entry name" value="Dihydrodipicolinate Reductase, domain 2"/>
    <property type="match status" value="1"/>
</dbReference>
<dbReference type="Pfam" id="PF22725">
    <property type="entry name" value="GFO_IDH_MocA_C3"/>
    <property type="match status" value="1"/>
</dbReference>
<evidence type="ECO:0000313" key="4">
    <source>
        <dbReference type="EMBL" id="MBX0303910.1"/>
    </source>
</evidence>
<proteinExistence type="predicted"/>
<dbReference type="InterPro" id="IPR036291">
    <property type="entry name" value="NAD(P)-bd_dom_sf"/>
</dbReference>
<dbReference type="PANTHER" id="PTHR43708:SF8">
    <property type="entry name" value="OXIDOREDUCTASE"/>
    <property type="match status" value="1"/>
</dbReference>
<evidence type="ECO:0000313" key="5">
    <source>
        <dbReference type="Proteomes" id="UP000783863"/>
    </source>
</evidence>